<dbReference type="EMBL" id="OBQD01000010">
    <property type="protein sequence ID" value="SOC42471.1"/>
    <property type="molecule type" value="Genomic_DNA"/>
</dbReference>
<dbReference type="AlphaFoldDB" id="A0A285UQD8"/>
<dbReference type="RefSeq" id="WP_097140884.1">
    <property type="nucleotide sequence ID" value="NZ_OBQD01000010.1"/>
</dbReference>
<gene>
    <name evidence="1" type="ORF">SAMN05892877_11013</name>
</gene>
<reference evidence="1 2" key="1">
    <citation type="submission" date="2017-08" db="EMBL/GenBank/DDBJ databases">
        <authorList>
            <person name="de Groot N.N."/>
        </authorList>
    </citation>
    <scope>NUCLEOTIDE SEQUENCE [LARGE SCALE GENOMIC DNA]</scope>
    <source>
        <strain evidence="1 2">JC85</strain>
    </source>
</reference>
<keyword evidence="2" id="KW-1185">Reference proteome</keyword>
<accession>A0A285UQD8</accession>
<protein>
    <submittedName>
        <fullName evidence="1">Uncharacterized protein</fullName>
    </submittedName>
</protein>
<proteinExistence type="predicted"/>
<dbReference type="OrthoDB" id="9936532at2"/>
<dbReference type="Proteomes" id="UP000219167">
    <property type="component" value="Unassembled WGS sequence"/>
</dbReference>
<evidence type="ECO:0000313" key="2">
    <source>
        <dbReference type="Proteomes" id="UP000219167"/>
    </source>
</evidence>
<name>A0A285UQD8_9HYPH</name>
<sequence length="74" mass="8131">MSQLLLEVQHDVARHMDEILSHFKPGALITVLVRTPGNDRADFCMTSDTIDDAIALLARRKVAAANEENNDAGQ</sequence>
<evidence type="ECO:0000313" key="1">
    <source>
        <dbReference type="EMBL" id="SOC42471.1"/>
    </source>
</evidence>
<organism evidence="1 2">
    <name type="scientific">Rhizobium subbaraonis</name>
    <dbReference type="NCBI Taxonomy" id="908946"/>
    <lineage>
        <taxon>Bacteria</taxon>
        <taxon>Pseudomonadati</taxon>
        <taxon>Pseudomonadota</taxon>
        <taxon>Alphaproteobacteria</taxon>
        <taxon>Hyphomicrobiales</taxon>
        <taxon>Rhizobiaceae</taxon>
        <taxon>Rhizobium/Agrobacterium group</taxon>
        <taxon>Rhizobium</taxon>
    </lineage>
</organism>